<dbReference type="InterPro" id="IPR010921">
    <property type="entry name" value="Trp_repressor/repl_initiator"/>
</dbReference>
<dbReference type="InterPro" id="IPR012337">
    <property type="entry name" value="RNaseH-like_sf"/>
</dbReference>
<name>A0ABP4Y5C5_9MICO</name>
<evidence type="ECO:0000313" key="3">
    <source>
        <dbReference type="EMBL" id="GAA1801082.1"/>
    </source>
</evidence>
<protein>
    <submittedName>
        <fullName evidence="3">DDE-type integrase/transposase/recombinase</fullName>
    </submittedName>
</protein>
<dbReference type="Gene3D" id="2.30.30.130">
    <property type="entry name" value="Transposase, Mu, C-terminal"/>
    <property type="match status" value="1"/>
</dbReference>
<dbReference type="PANTHER" id="PTHR35004">
    <property type="entry name" value="TRANSPOSASE RV3428C-RELATED"/>
    <property type="match status" value="1"/>
</dbReference>
<dbReference type="InterPro" id="IPR055247">
    <property type="entry name" value="InsJ-like_HTH"/>
</dbReference>
<gene>
    <name evidence="3" type="ORF">GCM10009811_25990</name>
</gene>
<evidence type="ECO:0000256" key="1">
    <source>
        <dbReference type="SAM" id="MobiDB-lite"/>
    </source>
</evidence>
<dbReference type="SUPFAM" id="SSF48295">
    <property type="entry name" value="TrpR-like"/>
    <property type="match status" value="1"/>
</dbReference>
<dbReference type="Gene3D" id="3.30.420.10">
    <property type="entry name" value="Ribonuclease H-like superfamily/Ribonuclease H"/>
    <property type="match status" value="1"/>
</dbReference>
<keyword evidence="4" id="KW-1185">Reference proteome</keyword>
<dbReference type="EMBL" id="BAAAPO010000042">
    <property type="protein sequence ID" value="GAA1801082.1"/>
    <property type="molecule type" value="Genomic_DNA"/>
</dbReference>
<organism evidence="3 4">
    <name type="scientific">Nostocoides veronense</name>
    <dbReference type="NCBI Taxonomy" id="330836"/>
    <lineage>
        <taxon>Bacteria</taxon>
        <taxon>Bacillati</taxon>
        <taxon>Actinomycetota</taxon>
        <taxon>Actinomycetes</taxon>
        <taxon>Micrococcales</taxon>
        <taxon>Intrasporangiaceae</taxon>
        <taxon>Nostocoides</taxon>
    </lineage>
</organism>
<evidence type="ECO:0000259" key="2">
    <source>
        <dbReference type="PROSITE" id="PS50994"/>
    </source>
</evidence>
<comment type="caution">
    <text evidence="3">The sequence shown here is derived from an EMBL/GenBank/DDBJ whole genome shotgun (WGS) entry which is preliminary data.</text>
</comment>
<sequence>MDAGGRWQILRLHVEDQVPLAALARHHGLGVRTLERWHARYRAGGLAALDRTPRADVGGHRLPAELVTLIEGLGLTRPRPPIAAIHRTVVKVCAGADWPVPSYGVVRSIITALDPGMVTLALEGPGSYRDKYELAVRRAADRPNAMWQADHTLLDIVLVGTDGKPARPWLKVVMDDCSRAICGYMVFFGAPATMNTALALRQAIWHKSDPRWPMCGIPEVLYVDHGSDFTSDHLARTTVDLHIRLIHSAVARPQGRGKVERFFGTVNTELLTTLPGHLHHGAGRWPAPALSLADLDGVVGAFVLDYNDRTHSELGISPRAAWIADGWLPRTPDSLQALDGLLLSVARSRTVRRDGVHFQGLRYVSPTLAGFVGRPVVIRYDPRDITEIRVFDHDQFLCAAVDQDHHGRQISLKEVQAARNARRRALRRGINERIAMVGAHTTDPRARPLPPRTPASGPVKLKVYKEDLR</sequence>
<dbReference type="Proteomes" id="UP001499938">
    <property type="component" value="Unassembled WGS sequence"/>
</dbReference>
<feature type="domain" description="Integrase catalytic" evidence="2">
    <location>
        <begin position="139"/>
        <end position="326"/>
    </location>
</feature>
<dbReference type="InterPro" id="IPR015378">
    <property type="entry name" value="Transposase-like_Mu_C"/>
</dbReference>
<dbReference type="InterPro" id="IPR001584">
    <property type="entry name" value="Integrase_cat-core"/>
</dbReference>
<accession>A0ABP4Y5C5</accession>
<dbReference type="PROSITE" id="PS50994">
    <property type="entry name" value="INTEGRASE"/>
    <property type="match status" value="1"/>
</dbReference>
<dbReference type="InterPro" id="IPR009004">
    <property type="entry name" value="Transposase_Mu_C"/>
</dbReference>
<dbReference type="SUPFAM" id="SSF50610">
    <property type="entry name" value="mu transposase, C-terminal domain"/>
    <property type="match status" value="1"/>
</dbReference>
<reference evidence="4" key="1">
    <citation type="journal article" date="2019" name="Int. J. Syst. Evol. Microbiol.">
        <title>The Global Catalogue of Microorganisms (GCM) 10K type strain sequencing project: providing services to taxonomists for standard genome sequencing and annotation.</title>
        <authorList>
            <consortium name="The Broad Institute Genomics Platform"/>
            <consortium name="The Broad Institute Genome Sequencing Center for Infectious Disease"/>
            <person name="Wu L."/>
            <person name="Ma J."/>
        </authorList>
    </citation>
    <scope>NUCLEOTIDE SEQUENCE [LARGE SCALE GENOMIC DNA]</scope>
    <source>
        <strain evidence="4">JCM 15592</strain>
    </source>
</reference>
<proteinExistence type="predicted"/>
<dbReference type="Pfam" id="PF09299">
    <property type="entry name" value="Mu-transpos_C"/>
    <property type="match status" value="1"/>
</dbReference>
<dbReference type="SUPFAM" id="SSF53098">
    <property type="entry name" value="Ribonuclease H-like"/>
    <property type="match status" value="1"/>
</dbReference>
<dbReference type="InterPro" id="IPR036397">
    <property type="entry name" value="RNaseH_sf"/>
</dbReference>
<feature type="region of interest" description="Disordered" evidence="1">
    <location>
        <begin position="439"/>
        <end position="459"/>
    </location>
</feature>
<dbReference type="Pfam" id="PF00665">
    <property type="entry name" value="rve"/>
    <property type="match status" value="1"/>
</dbReference>
<dbReference type="PANTHER" id="PTHR35004:SF6">
    <property type="entry name" value="TRANSPOSASE"/>
    <property type="match status" value="1"/>
</dbReference>
<dbReference type="Pfam" id="PF13518">
    <property type="entry name" value="HTH_28"/>
    <property type="match status" value="1"/>
</dbReference>
<evidence type="ECO:0000313" key="4">
    <source>
        <dbReference type="Proteomes" id="UP001499938"/>
    </source>
</evidence>
<dbReference type="RefSeq" id="WP_344086129.1">
    <property type="nucleotide sequence ID" value="NZ_BAAAPO010000042.1"/>
</dbReference>